<dbReference type="EMBL" id="NCVQ01000004">
    <property type="protein sequence ID" value="PWZ32771.1"/>
    <property type="molecule type" value="Genomic_DNA"/>
</dbReference>
<protein>
    <submittedName>
        <fullName evidence="1">T-complex protein 1 subunit zeta</fullName>
    </submittedName>
</protein>
<comment type="caution">
    <text evidence="1">The sequence shown here is derived from an EMBL/GenBank/DDBJ whole genome shotgun (WGS) entry which is preliminary data.</text>
</comment>
<dbReference type="ExpressionAtlas" id="A0A3L6FKA7">
    <property type="expression patterns" value="baseline and differential"/>
</dbReference>
<evidence type="ECO:0000313" key="2">
    <source>
        <dbReference type="Proteomes" id="UP000251960"/>
    </source>
</evidence>
<reference evidence="1 2" key="1">
    <citation type="journal article" date="2018" name="Nat. Genet.">
        <title>Extensive intraspecific gene order and gene structural variations between Mo17 and other maize genomes.</title>
        <authorList>
            <person name="Sun S."/>
            <person name="Zhou Y."/>
            <person name="Chen J."/>
            <person name="Shi J."/>
            <person name="Zhao H."/>
            <person name="Zhao H."/>
            <person name="Song W."/>
            <person name="Zhang M."/>
            <person name="Cui Y."/>
            <person name="Dong X."/>
            <person name="Liu H."/>
            <person name="Ma X."/>
            <person name="Jiao Y."/>
            <person name="Wang B."/>
            <person name="Wei X."/>
            <person name="Stein J.C."/>
            <person name="Glaubitz J.C."/>
            <person name="Lu F."/>
            <person name="Yu G."/>
            <person name="Liang C."/>
            <person name="Fengler K."/>
            <person name="Li B."/>
            <person name="Rafalski A."/>
            <person name="Schnable P.S."/>
            <person name="Ware D.H."/>
            <person name="Buckler E.S."/>
            <person name="Lai J."/>
        </authorList>
    </citation>
    <scope>NUCLEOTIDE SEQUENCE [LARGE SCALE GENOMIC DNA]</scope>
    <source>
        <strain evidence="2">cv. Missouri 17</strain>
        <tissue evidence="1">Seedling</tissue>
    </source>
</reference>
<sequence length="161" mass="18026">MEHVVDAPMQVSVPQVYVPIGPLCSSSPDATRAAIDVCASAWYGLQNRVYYQRSLVREIEARLKAKCDTLADLFAMDERYGLKVRMELLMAKALCGGICGRKVCDGGSSDLVYEYVLVEEKYTFVGNVKNPCSCTILIKGFKDDVLLRTQLRMKQLCCYHP</sequence>
<evidence type="ECO:0000313" key="1">
    <source>
        <dbReference type="EMBL" id="PWZ32771.1"/>
    </source>
</evidence>
<name>A0A3L6FKA7_MAIZE</name>
<organism evidence="1 2">
    <name type="scientific">Zea mays</name>
    <name type="common">Maize</name>
    <dbReference type="NCBI Taxonomy" id="4577"/>
    <lineage>
        <taxon>Eukaryota</taxon>
        <taxon>Viridiplantae</taxon>
        <taxon>Streptophyta</taxon>
        <taxon>Embryophyta</taxon>
        <taxon>Tracheophyta</taxon>
        <taxon>Spermatophyta</taxon>
        <taxon>Magnoliopsida</taxon>
        <taxon>Liliopsida</taxon>
        <taxon>Poales</taxon>
        <taxon>Poaceae</taxon>
        <taxon>PACMAD clade</taxon>
        <taxon>Panicoideae</taxon>
        <taxon>Andropogonodae</taxon>
        <taxon>Andropogoneae</taxon>
        <taxon>Tripsacinae</taxon>
        <taxon>Zea</taxon>
    </lineage>
</organism>
<proteinExistence type="predicted"/>
<accession>A0A3L6FKA7</accession>
<gene>
    <name evidence="1" type="primary">cct6</name>
    <name evidence="1" type="ORF">Zm00014a_010300</name>
</gene>
<dbReference type="Proteomes" id="UP000251960">
    <property type="component" value="Chromosome 3"/>
</dbReference>
<dbReference type="AlphaFoldDB" id="A0A3L6FKA7"/>